<feature type="chain" id="PRO_5040515430" evidence="1">
    <location>
        <begin position="19"/>
        <end position="100"/>
    </location>
</feature>
<evidence type="ECO:0000313" key="3">
    <source>
        <dbReference type="Proteomes" id="UP001153269"/>
    </source>
</evidence>
<keyword evidence="1" id="KW-0732">Signal</keyword>
<dbReference type="PROSITE" id="PS51257">
    <property type="entry name" value="PROKAR_LIPOPROTEIN"/>
    <property type="match status" value="1"/>
</dbReference>
<dbReference type="AlphaFoldDB" id="A0A9N7YQM1"/>
<organism evidence="2 3">
    <name type="scientific">Pleuronectes platessa</name>
    <name type="common">European plaice</name>
    <dbReference type="NCBI Taxonomy" id="8262"/>
    <lineage>
        <taxon>Eukaryota</taxon>
        <taxon>Metazoa</taxon>
        <taxon>Chordata</taxon>
        <taxon>Craniata</taxon>
        <taxon>Vertebrata</taxon>
        <taxon>Euteleostomi</taxon>
        <taxon>Actinopterygii</taxon>
        <taxon>Neopterygii</taxon>
        <taxon>Teleostei</taxon>
        <taxon>Neoteleostei</taxon>
        <taxon>Acanthomorphata</taxon>
        <taxon>Carangaria</taxon>
        <taxon>Pleuronectiformes</taxon>
        <taxon>Pleuronectoidei</taxon>
        <taxon>Pleuronectidae</taxon>
        <taxon>Pleuronectes</taxon>
    </lineage>
</organism>
<keyword evidence="3" id="KW-1185">Reference proteome</keyword>
<dbReference type="EMBL" id="CADEAL010001837">
    <property type="protein sequence ID" value="CAB1435986.1"/>
    <property type="molecule type" value="Genomic_DNA"/>
</dbReference>
<dbReference type="Proteomes" id="UP001153269">
    <property type="component" value="Unassembled WGS sequence"/>
</dbReference>
<evidence type="ECO:0000313" key="2">
    <source>
        <dbReference type="EMBL" id="CAB1435986.1"/>
    </source>
</evidence>
<comment type="caution">
    <text evidence="2">The sequence shown here is derived from an EMBL/GenBank/DDBJ whole genome shotgun (WGS) entry which is preliminary data.</text>
</comment>
<sequence>MRLCAALILCVILSTACGLKCYTCVSVDPRACTHMTTCPALLDQCFSLNLTGVINKGCRKTINCVRPVSCCGEDLCNSAVLTGPRVTLLLVSSAITSLFL</sequence>
<dbReference type="InterPro" id="IPR045860">
    <property type="entry name" value="Snake_toxin-like_sf"/>
</dbReference>
<dbReference type="SUPFAM" id="SSF57302">
    <property type="entry name" value="Snake toxin-like"/>
    <property type="match status" value="1"/>
</dbReference>
<dbReference type="Gene3D" id="2.10.60.10">
    <property type="entry name" value="CD59"/>
    <property type="match status" value="1"/>
</dbReference>
<feature type="signal peptide" evidence="1">
    <location>
        <begin position="1"/>
        <end position="18"/>
    </location>
</feature>
<gene>
    <name evidence="2" type="ORF">PLEPLA_LOCUS24000</name>
</gene>
<accession>A0A9N7YQM1</accession>
<evidence type="ECO:0000256" key="1">
    <source>
        <dbReference type="SAM" id="SignalP"/>
    </source>
</evidence>
<reference evidence="2" key="1">
    <citation type="submission" date="2020-03" db="EMBL/GenBank/DDBJ databases">
        <authorList>
            <person name="Weist P."/>
        </authorList>
    </citation>
    <scope>NUCLEOTIDE SEQUENCE</scope>
</reference>
<name>A0A9N7YQM1_PLEPL</name>
<proteinExistence type="predicted"/>
<dbReference type="OrthoDB" id="9624109at2759"/>
<protein>
    <submittedName>
        <fullName evidence="2">Uncharacterized protein</fullName>
    </submittedName>
</protein>